<dbReference type="HOGENOM" id="CLU_079086_5_1_12"/>
<dbReference type="GO" id="GO:0016787">
    <property type="term" value="F:hydrolase activity"/>
    <property type="evidence" value="ECO:0007669"/>
    <property type="project" value="TreeGrafter"/>
</dbReference>
<feature type="transmembrane region" description="Helical" evidence="6">
    <location>
        <begin position="53"/>
        <end position="73"/>
    </location>
</feature>
<name>G8QY95_SPHPG</name>
<sequence length="209" mass="22649">MNMNNLLCIYLILCTLHLTFLSEGLPRLSHTTKLLLMPALLAYFLSLQTEGGISTLLVTLALLLGTIGDAFLLNNHKGKLFFAGMGSFFLGHICYGTYLALHYKSGVYLLVAALFLLYPLFRIIKSLQVPPYGVCLGIYATILAVLIALSAGSGSLFCTLGAIAFSFSDYFIAKDTIGEKTYSPTAVMGTYTLAQLLLILGILSIQGVW</sequence>
<gene>
    <name evidence="7" type="ordered locus">SpiGrapes_1866</name>
</gene>
<evidence type="ECO:0000256" key="3">
    <source>
        <dbReference type="ARBA" id="ARBA00022692"/>
    </source>
</evidence>
<evidence type="ECO:0000256" key="1">
    <source>
        <dbReference type="ARBA" id="ARBA00004141"/>
    </source>
</evidence>
<accession>G8QY95</accession>
<evidence type="ECO:0000256" key="6">
    <source>
        <dbReference type="SAM" id="Phobius"/>
    </source>
</evidence>
<dbReference type="AlphaFoldDB" id="G8QY95"/>
<feature type="transmembrane region" description="Helical" evidence="6">
    <location>
        <begin position="80"/>
        <end position="101"/>
    </location>
</feature>
<dbReference type="KEGG" id="sgp:SpiGrapes_1866"/>
<keyword evidence="8" id="KW-1185">Reference proteome</keyword>
<reference evidence="7 8" key="1">
    <citation type="submission" date="2011-11" db="EMBL/GenBank/DDBJ databases">
        <title>Complete sequence of Spirochaeta sp. grapes.</title>
        <authorList>
            <consortium name="US DOE Joint Genome Institute"/>
            <person name="Lucas S."/>
            <person name="Han J."/>
            <person name="Lapidus A."/>
            <person name="Cheng J.-F."/>
            <person name="Goodwin L."/>
            <person name="Pitluck S."/>
            <person name="Peters L."/>
            <person name="Ovchinnikova G."/>
            <person name="Munk A.C."/>
            <person name="Detter J.C."/>
            <person name="Han C."/>
            <person name="Tapia R."/>
            <person name="Land M."/>
            <person name="Hauser L."/>
            <person name="Kyrpides N."/>
            <person name="Ivanova N."/>
            <person name="Pagani I."/>
            <person name="Ritalahtilisa K."/>
            <person name="Loeffler F."/>
            <person name="Woyke T."/>
        </authorList>
    </citation>
    <scope>NUCLEOTIDE SEQUENCE [LARGE SCALE GENOMIC DNA]</scope>
    <source>
        <strain evidence="8">ATCC BAA-1885 / DSM 22778 / Grapes</strain>
    </source>
</reference>
<keyword evidence="4 6" id="KW-1133">Transmembrane helix</keyword>
<keyword evidence="3 6" id="KW-0812">Transmembrane</keyword>
<evidence type="ECO:0000256" key="5">
    <source>
        <dbReference type="ARBA" id="ARBA00023136"/>
    </source>
</evidence>
<dbReference type="STRING" id="158190.SpiGrapes_1866"/>
<dbReference type="Pfam" id="PF07947">
    <property type="entry name" value="YhhN"/>
    <property type="match status" value="1"/>
</dbReference>
<proteinExistence type="inferred from homology"/>
<evidence type="ECO:0000313" key="8">
    <source>
        <dbReference type="Proteomes" id="UP000005632"/>
    </source>
</evidence>
<dbReference type="InterPro" id="IPR012506">
    <property type="entry name" value="TMEM86B-like"/>
</dbReference>
<dbReference type="PANTHER" id="PTHR31885">
    <property type="entry name" value="GH04784P"/>
    <property type="match status" value="1"/>
</dbReference>
<protein>
    <submittedName>
        <fullName evidence="7">Putative membrane protein</fullName>
    </submittedName>
</protein>
<evidence type="ECO:0000256" key="2">
    <source>
        <dbReference type="ARBA" id="ARBA00007375"/>
    </source>
</evidence>
<dbReference type="Proteomes" id="UP000005632">
    <property type="component" value="Chromosome"/>
</dbReference>
<feature type="transmembrane region" description="Helical" evidence="6">
    <location>
        <begin position="185"/>
        <end position="205"/>
    </location>
</feature>
<dbReference type="EMBL" id="CP003155">
    <property type="protein sequence ID" value="AEV29660.1"/>
    <property type="molecule type" value="Genomic_DNA"/>
</dbReference>
<dbReference type="eggNOG" id="COG3714">
    <property type="taxonomic scope" value="Bacteria"/>
</dbReference>
<comment type="subcellular location">
    <subcellularLocation>
        <location evidence="1">Membrane</location>
        <topology evidence="1">Multi-pass membrane protein</topology>
    </subcellularLocation>
</comment>
<keyword evidence="5 6" id="KW-0472">Membrane</keyword>
<feature type="transmembrane region" description="Helical" evidence="6">
    <location>
        <begin position="136"/>
        <end position="165"/>
    </location>
</feature>
<dbReference type="GO" id="GO:0016020">
    <property type="term" value="C:membrane"/>
    <property type="evidence" value="ECO:0007669"/>
    <property type="project" value="UniProtKB-SubCell"/>
</dbReference>
<comment type="similarity">
    <text evidence="2">Belongs to the TMEM86 family.</text>
</comment>
<evidence type="ECO:0000313" key="7">
    <source>
        <dbReference type="EMBL" id="AEV29660.1"/>
    </source>
</evidence>
<dbReference type="PANTHER" id="PTHR31885:SF6">
    <property type="entry name" value="GH04784P"/>
    <property type="match status" value="1"/>
</dbReference>
<feature type="transmembrane region" description="Helical" evidence="6">
    <location>
        <begin position="107"/>
        <end position="124"/>
    </location>
</feature>
<evidence type="ECO:0000256" key="4">
    <source>
        <dbReference type="ARBA" id="ARBA00022989"/>
    </source>
</evidence>
<organism evidence="7 8">
    <name type="scientific">Sphaerochaeta pleomorpha (strain ATCC BAA-1885 / DSM 22778 / Grapes)</name>
    <dbReference type="NCBI Taxonomy" id="158190"/>
    <lineage>
        <taxon>Bacteria</taxon>
        <taxon>Pseudomonadati</taxon>
        <taxon>Spirochaetota</taxon>
        <taxon>Spirochaetia</taxon>
        <taxon>Spirochaetales</taxon>
        <taxon>Sphaerochaetaceae</taxon>
        <taxon>Sphaerochaeta</taxon>
    </lineage>
</organism>